<comment type="caution">
    <text evidence="1">The sequence shown here is derived from an EMBL/GenBank/DDBJ whole genome shotgun (WGS) entry which is preliminary data.</text>
</comment>
<name>A0ABV9AV65_9ACTN</name>
<dbReference type="Proteomes" id="UP001595839">
    <property type="component" value="Unassembled WGS sequence"/>
</dbReference>
<organism evidence="1 2">
    <name type="scientific">Streptomyces vulcanius</name>
    <dbReference type="NCBI Taxonomy" id="1441876"/>
    <lineage>
        <taxon>Bacteria</taxon>
        <taxon>Bacillati</taxon>
        <taxon>Actinomycetota</taxon>
        <taxon>Actinomycetes</taxon>
        <taxon>Kitasatosporales</taxon>
        <taxon>Streptomycetaceae</taxon>
        <taxon>Streptomyces</taxon>
    </lineage>
</organism>
<proteinExistence type="predicted"/>
<keyword evidence="2" id="KW-1185">Reference proteome</keyword>
<dbReference type="RefSeq" id="WP_381174876.1">
    <property type="nucleotide sequence ID" value="NZ_JBHSFK010000015.1"/>
</dbReference>
<evidence type="ECO:0000313" key="1">
    <source>
        <dbReference type="EMBL" id="MFC4502518.1"/>
    </source>
</evidence>
<reference evidence="2" key="1">
    <citation type="journal article" date="2019" name="Int. J. Syst. Evol. Microbiol.">
        <title>The Global Catalogue of Microorganisms (GCM) 10K type strain sequencing project: providing services to taxonomists for standard genome sequencing and annotation.</title>
        <authorList>
            <consortium name="The Broad Institute Genomics Platform"/>
            <consortium name="The Broad Institute Genome Sequencing Center for Infectious Disease"/>
            <person name="Wu L."/>
            <person name="Ma J."/>
        </authorList>
    </citation>
    <scope>NUCLEOTIDE SEQUENCE [LARGE SCALE GENOMIC DNA]</scope>
    <source>
        <strain evidence="2">CGMCC 4.7177</strain>
    </source>
</reference>
<protein>
    <submittedName>
        <fullName evidence="1">Uncharacterized protein</fullName>
    </submittedName>
</protein>
<dbReference type="EMBL" id="JBHSFK010000015">
    <property type="protein sequence ID" value="MFC4502518.1"/>
    <property type="molecule type" value="Genomic_DNA"/>
</dbReference>
<gene>
    <name evidence="1" type="ORF">ACFPIH_23870</name>
</gene>
<evidence type="ECO:0000313" key="2">
    <source>
        <dbReference type="Proteomes" id="UP001595839"/>
    </source>
</evidence>
<accession>A0ABV9AV65</accession>
<sequence>MSAIGFSAQLVARCGWSCGPGPDEFGSQPVSARDCLVLWEDAVGSAERICSAGEEERGHVDVQGFAALYVAVDFDIDGVSQEGPAVTVVVLDVVAVVEKVTKLRQVFVFDRAVAG</sequence>